<dbReference type="Proteomes" id="UP001576784">
    <property type="component" value="Unassembled WGS sequence"/>
</dbReference>
<organism evidence="1 2">
    <name type="scientific">Floridaenema flaviceps BLCC-F50</name>
    <dbReference type="NCBI Taxonomy" id="3153642"/>
    <lineage>
        <taxon>Bacteria</taxon>
        <taxon>Bacillati</taxon>
        <taxon>Cyanobacteriota</taxon>
        <taxon>Cyanophyceae</taxon>
        <taxon>Oscillatoriophycideae</taxon>
        <taxon>Aerosakkonematales</taxon>
        <taxon>Aerosakkonemataceae</taxon>
        <taxon>Floridanema</taxon>
        <taxon>Floridanema flaviceps</taxon>
    </lineage>
</organism>
<sequence length="130" mass="14896">MLFLDYFPDNCPPRIAQPASGRVYYLVKNDPPTPEDFFAKRQKNPRRRFSNNEQECRACGISVYTEIEDILNIRRIYPGLENLKVAVGDLIPNFGVIQHTSSTNSPSHHTLWLAVGAEVWTVFQVINMTQ</sequence>
<evidence type="ECO:0000313" key="1">
    <source>
        <dbReference type="EMBL" id="MFB2891891.1"/>
    </source>
</evidence>
<protein>
    <submittedName>
        <fullName evidence="1">Uncharacterized protein</fullName>
    </submittedName>
</protein>
<proteinExistence type="predicted"/>
<comment type="caution">
    <text evidence="1">The sequence shown here is derived from an EMBL/GenBank/DDBJ whole genome shotgun (WGS) entry which is preliminary data.</text>
</comment>
<dbReference type="RefSeq" id="WP_413261567.1">
    <property type="nucleotide sequence ID" value="NZ_JBHFNR010000018.1"/>
</dbReference>
<dbReference type="EMBL" id="JBHFNR010000018">
    <property type="protein sequence ID" value="MFB2891891.1"/>
    <property type="molecule type" value="Genomic_DNA"/>
</dbReference>
<reference evidence="1 2" key="1">
    <citation type="submission" date="2024-09" db="EMBL/GenBank/DDBJ databases">
        <title>Floridaenema gen nov. (Aerosakkonemataceae, Aerosakkonematales ord. nov., Cyanobacteria) from benthic tropical and subtropical fresh waters, with the description of four new species.</title>
        <authorList>
            <person name="Moretto J.A."/>
            <person name="Berthold D.E."/>
            <person name="Lefler F.W."/>
            <person name="Huang I.-S."/>
            <person name="Laughinghouse H. IV."/>
        </authorList>
    </citation>
    <scope>NUCLEOTIDE SEQUENCE [LARGE SCALE GENOMIC DNA]</scope>
    <source>
        <strain evidence="1 2">BLCC-F50</strain>
    </source>
</reference>
<keyword evidence="2" id="KW-1185">Reference proteome</keyword>
<gene>
    <name evidence="1" type="ORF">ACE1CI_02990</name>
</gene>
<accession>A0ABV4XJK8</accession>
<name>A0ABV4XJK8_9CYAN</name>
<evidence type="ECO:0000313" key="2">
    <source>
        <dbReference type="Proteomes" id="UP001576784"/>
    </source>
</evidence>